<comment type="caution">
    <text evidence="2">The sequence shown here is derived from an EMBL/GenBank/DDBJ whole genome shotgun (WGS) entry which is preliminary data.</text>
</comment>
<proteinExistence type="predicted"/>
<accession>A0A813KXZ7</accession>
<sequence length="356" mass="37015">MTAQTMPEKTAQMTNSIMAPLPDGMDLAAARVAFAHFGEVQSLKPIPGYSGLAAVVFFDIRSATTALQAFGAAGCLPGPQVGDRTVELAGDAELNMKDFSRISEVRKNPAGSFVLEFFDLRDATRYRQAYPEVEAPPGLRAKVERPPGLSPPPGLERVEEQSPAPAAAVGTEWQVIIKGLPGKLLSEAMLEAVLEQAGLGVASFSVTKGKASGEVIVRVPTVFEAQKCVLHFQGCQWDKSGSSVITELIAPATAKKTKPAKADKKTTGLPALSAEAPAFQPKGLSAVTAAGLSAEAPAFVPSRGSSKAAVSDGSDSGSTEVGESEEDYTTETSGATWALSATTTTRPRTVSSSSTD</sequence>
<organism evidence="2 3">
    <name type="scientific">Polarella glacialis</name>
    <name type="common">Dinoflagellate</name>
    <dbReference type="NCBI Taxonomy" id="89957"/>
    <lineage>
        <taxon>Eukaryota</taxon>
        <taxon>Sar</taxon>
        <taxon>Alveolata</taxon>
        <taxon>Dinophyceae</taxon>
        <taxon>Suessiales</taxon>
        <taxon>Suessiaceae</taxon>
        <taxon>Polarella</taxon>
    </lineage>
</organism>
<evidence type="ECO:0000313" key="3">
    <source>
        <dbReference type="Proteomes" id="UP000626109"/>
    </source>
</evidence>
<name>A0A813KXZ7_POLGL</name>
<gene>
    <name evidence="2" type="ORF">PGLA2088_LOCUS38825</name>
</gene>
<feature type="region of interest" description="Disordered" evidence="1">
    <location>
        <begin position="301"/>
        <end position="356"/>
    </location>
</feature>
<feature type="compositionally biased region" description="Low complexity" evidence="1">
    <location>
        <begin position="340"/>
        <end position="356"/>
    </location>
</feature>
<dbReference type="Proteomes" id="UP000626109">
    <property type="component" value="Unassembled WGS sequence"/>
</dbReference>
<protein>
    <submittedName>
        <fullName evidence="2">Uncharacterized protein</fullName>
    </submittedName>
</protein>
<evidence type="ECO:0000313" key="2">
    <source>
        <dbReference type="EMBL" id="CAE8715893.1"/>
    </source>
</evidence>
<dbReference type="AlphaFoldDB" id="A0A813KXZ7"/>
<dbReference type="EMBL" id="CAJNNW010032878">
    <property type="protein sequence ID" value="CAE8715893.1"/>
    <property type="molecule type" value="Genomic_DNA"/>
</dbReference>
<evidence type="ECO:0000256" key="1">
    <source>
        <dbReference type="SAM" id="MobiDB-lite"/>
    </source>
</evidence>
<reference evidence="2" key="1">
    <citation type="submission" date="2021-02" db="EMBL/GenBank/DDBJ databases">
        <authorList>
            <person name="Dougan E. K."/>
            <person name="Rhodes N."/>
            <person name="Thang M."/>
            <person name="Chan C."/>
        </authorList>
    </citation>
    <scope>NUCLEOTIDE SEQUENCE</scope>
</reference>
<feature type="region of interest" description="Disordered" evidence="1">
    <location>
        <begin position="137"/>
        <end position="165"/>
    </location>
</feature>